<feature type="compositionally biased region" description="Low complexity" evidence="5">
    <location>
        <begin position="8"/>
        <end position="23"/>
    </location>
</feature>
<evidence type="ECO:0000256" key="1">
    <source>
        <dbReference type="ARBA" id="ARBA00005417"/>
    </source>
</evidence>
<dbReference type="PANTHER" id="PTHR43776">
    <property type="entry name" value="TRANSPORT ATP-BINDING PROTEIN"/>
    <property type="match status" value="1"/>
</dbReference>
<dbReference type="Proteomes" id="UP001575652">
    <property type="component" value="Unassembled WGS sequence"/>
</dbReference>
<evidence type="ECO:0000256" key="4">
    <source>
        <dbReference type="ARBA" id="ARBA00022840"/>
    </source>
</evidence>
<dbReference type="InterPro" id="IPR050319">
    <property type="entry name" value="ABC_transp_ATP-bind"/>
</dbReference>
<dbReference type="PROSITE" id="PS50893">
    <property type="entry name" value="ABC_TRANSPORTER_2"/>
    <property type="match status" value="2"/>
</dbReference>
<dbReference type="PANTHER" id="PTHR43776:SF7">
    <property type="entry name" value="D,D-DIPEPTIDE TRANSPORT ATP-BINDING PROTEIN DDPF-RELATED"/>
    <property type="match status" value="1"/>
</dbReference>
<feature type="region of interest" description="Disordered" evidence="5">
    <location>
        <begin position="1"/>
        <end position="23"/>
    </location>
</feature>
<evidence type="ECO:0000256" key="2">
    <source>
        <dbReference type="ARBA" id="ARBA00022448"/>
    </source>
</evidence>
<sequence length="573" mass="59575">MRPRDAATRAPASSAATGPAGGAADPEALLSVRNLSVAFGGTRVVDGVSFALAPGECLALVGESGSGKSVTARTLIGLTGRHRAAERTTVTADALRLADRDLLLPAGDRRWRGIRGSQVGLVLQDALVSLDPLRTVGREIEDSLRLHTRLRGRERAARVRGLLASVGLDASVAGRRPDQLSGGMRQRALIASAIALDPPLLIADEPTTALDATIQAQVLGLLADLRRRGSAMLLISHDLSVVGSVADRIAVMRDGRIVEQGTARQVLTAPRHDYTRMLLRAVPSGKPRGTRLTIPGDGAGATAVAETTGAGPAPSAPAPSVEAVSLRKTFVGADGAPFDAVSDVSFTLMPGRTLGLVGESGSGKSTTARLVLGLAAPDAGEVRLFGGPWSSLPESARRPARPRLGAVYQDALGSFDPRLTVGALLVDALSAGKTSRARAHPEGVHRLLGLVGLEPALAGRQPRTLSGGQRQRVAIARALAPGPSVLVCDEPVSALDVSVQAQILDLLDDLQGRLGLSYLFISHDLAVIRHVSDDVAVMRAGRIVEHGATERVFSAPRHAYTRRLLAAGFPSPA</sequence>
<dbReference type="SUPFAM" id="SSF52540">
    <property type="entry name" value="P-loop containing nucleoside triphosphate hydrolases"/>
    <property type="match status" value="2"/>
</dbReference>
<protein>
    <submittedName>
        <fullName evidence="7">Dipeptide ABC transporter ATP-binding protein</fullName>
    </submittedName>
</protein>
<dbReference type="InterPro" id="IPR013563">
    <property type="entry name" value="Oligopep_ABC_C"/>
</dbReference>
<dbReference type="EMBL" id="JBHDLJ010000015">
    <property type="protein sequence ID" value="MFB0835905.1"/>
    <property type="molecule type" value="Genomic_DNA"/>
</dbReference>
<feature type="domain" description="ABC transporter" evidence="6">
    <location>
        <begin position="321"/>
        <end position="565"/>
    </location>
</feature>
<dbReference type="CDD" id="cd03257">
    <property type="entry name" value="ABC_NikE_OppD_transporters"/>
    <property type="match status" value="2"/>
</dbReference>
<keyword evidence="2" id="KW-0813">Transport</keyword>
<dbReference type="GO" id="GO:0005524">
    <property type="term" value="F:ATP binding"/>
    <property type="evidence" value="ECO:0007669"/>
    <property type="project" value="UniProtKB-KW"/>
</dbReference>
<dbReference type="Pfam" id="PF08352">
    <property type="entry name" value="oligo_HPY"/>
    <property type="match status" value="2"/>
</dbReference>
<comment type="similarity">
    <text evidence="1">Belongs to the ABC transporter superfamily.</text>
</comment>
<dbReference type="InterPro" id="IPR017871">
    <property type="entry name" value="ABC_transporter-like_CS"/>
</dbReference>
<evidence type="ECO:0000256" key="3">
    <source>
        <dbReference type="ARBA" id="ARBA00022741"/>
    </source>
</evidence>
<dbReference type="SMART" id="SM00382">
    <property type="entry name" value="AAA"/>
    <property type="match status" value="2"/>
</dbReference>
<dbReference type="InterPro" id="IPR027417">
    <property type="entry name" value="P-loop_NTPase"/>
</dbReference>
<dbReference type="Gene3D" id="3.40.50.300">
    <property type="entry name" value="P-loop containing nucleotide triphosphate hydrolases"/>
    <property type="match status" value="2"/>
</dbReference>
<keyword evidence="3" id="KW-0547">Nucleotide-binding</keyword>
<name>A0ABV4UQG1_9MICC</name>
<gene>
    <name evidence="7" type="ORF">ACETWP_15030</name>
</gene>
<evidence type="ECO:0000313" key="7">
    <source>
        <dbReference type="EMBL" id="MFB0835905.1"/>
    </source>
</evidence>
<dbReference type="PROSITE" id="PS00211">
    <property type="entry name" value="ABC_TRANSPORTER_1"/>
    <property type="match status" value="2"/>
</dbReference>
<evidence type="ECO:0000256" key="5">
    <source>
        <dbReference type="SAM" id="MobiDB-lite"/>
    </source>
</evidence>
<dbReference type="NCBIfam" id="NF008453">
    <property type="entry name" value="PRK11308.1"/>
    <property type="match status" value="2"/>
</dbReference>
<accession>A0ABV4UQG1</accession>
<dbReference type="RefSeq" id="WP_373973079.1">
    <property type="nucleotide sequence ID" value="NZ_JBHDLJ010000015.1"/>
</dbReference>
<keyword evidence="8" id="KW-1185">Reference proteome</keyword>
<dbReference type="InterPro" id="IPR003439">
    <property type="entry name" value="ABC_transporter-like_ATP-bd"/>
</dbReference>
<evidence type="ECO:0000313" key="8">
    <source>
        <dbReference type="Proteomes" id="UP001575652"/>
    </source>
</evidence>
<keyword evidence="4 7" id="KW-0067">ATP-binding</keyword>
<feature type="domain" description="ABC transporter" evidence="6">
    <location>
        <begin position="30"/>
        <end position="279"/>
    </location>
</feature>
<evidence type="ECO:0000259" key="6">
    <source>
        <dbReference type="PROSITE" id="PS50893"/>
    </source>
</evidence>
<dbReference type="InterPro" id="IPR003593">
    <property type="entry name" value="AAA+_ATPase"/>
</dbReference>
<reference evidence="7 8" key="1">
    <citation type="submission" date="2024-09" db="EMBL/GenBank/DDBJ databases">
        <authorList>
            <person name="Salinas-Garcia M.A."/>
            <person name="Prieme A."/>
        </authorList>
    </citation>
    <scope>NUCLEOTIDE SEQUENCE [LARGE SCALE GENOMIC DNA]</scope>
    <source>
        <strain evidence="7 8">DSM 21081</strain>
    </source>
</reference>
<comment type="caution">
    <text evidence="7">The sequence shown here is derived from an EMBL/GenBank/DDBJ whole genome shotgun (WGS) entry which is preliminary data.</text>
</comment>
<dbReference type="Pfam" id="PF00005">
    <property type="entry name" value="ABC_tran"/>
    <property type="match status" value="2"/>
</dbReference>
<dbReference type="NCBIfam" id="NF007739">
    <property type="entry name" value="PRK10419.1"/>
    <property type="match status" value="2"/>
</dbReference>
<organism evidence="7 8">
    <name type="scientific">Arthrobacter halodurans</name>
    <dbReference type="NCBI Taxonomy" id="516699"/>
    <lineage>
        <taxon>Bacteria</taxon>
        <taxon>Bacillati</taxon>
        <taxon>Actinomycetota</taxon>
        <taxon>Actinomycetes</taxon>
        <taxon>Micrococcales</taxon>
        <taxon>Micrococcaceae</taxon>
        <taxon>Arthrobacter</taxon>
    </lineage>
</organism>
<proteinExistence type="inferred from homology"/>